<dbReference type="PANTHER" id="PTHR30612">
    <property type="entry name" value="SECA INNER MEMBRANE COMPONENT OF SEC PROTEIN SECRETION SYSTEM"/>
    <property type="match status" value="1"/>
</dbReference>
<evidence type="ECO:0000256" key="12">
    <source>
        <dbReference type="SAM" id="MobiDB-lite"/>
    </source>
</evidence>
<evidence type="ECO:0000256" key="10">
    <source>
        <dbReference type="ARBA" id="ARBA00023136"/>
    </source>
</evidence>
<dbReference type="InterPro" id="IPR027417">
    <property type="entry name" value="P-loop_NTPase"/>
</dbReference>
<keyword evidence="9 11" id="KW-0811">Translocation</keyword>
<dbReference type="PROSITE" id="PS51196">
    <property type="entry name" value="SECA_MOTOR_DEAD"/>
    <property type="match status" value="1"/>
</dbReference>
<dbReference type="Gene3D" id="3.40.50.300">
    <property type="entry name" value="P-loop containing nucleotide triphosphate hydrolases"/>
    <property type="match status" value="3"/>
</dbReference>
<feature type="binding site" evidence="11">
    <location>
        <position position="560"/>
    </location>
    <ligand>
        <name>ATP</name>
        <dbReference type="ChEBI" id="CHEBI:30616"/>
    </ligand>
</feature>
<feature type="binding site" evidence="11">
    <location>
        <position position="153"/>
    </location>
    <ligand>
        <name>ATP</name>
        <dbReference type="ChEBI" id="CHEBI:30616"/>
    </ligand>
</feature>
<comment type="catalytic activity">
    <reaction evidence="11">
        <text>ATP + H2O + cellular proteinSide 1 = ADP + phosphate + cellular proteinSide 2.</text>
        <dbReference type="EC" id="7.4.2.8"/>
    </reaction>
</comment>
<dbReference type="InterPro" id="IPR036670">
    <property type="entry name" value="SecA_X-link_sf"/>
</dbReference>
<organism evidence="15 16">
    <name type="scientific">Salinispora tropica (strain ATCC BAA-916 / DSM 44818 / JCM 13857 / NBRC 105044 / CNB-440)</name>
    <dbReference type="NCBI Taxonomy" id="369723"/>
    <lineage>
        <taxon>Bacteria</taxon>
        <taxon>Bacillati</taxon>
        <taxon>Actinomycetota</taxon>
        <taxon>Actinomycetes</taxon>
        <taxon>Micromonosporales</taxon>
        <taxon>Micromonosporaceae</taxon>
        <taxon>Salinispora</taxon>
    </lineage>
</organism>
<dbReference type="Proteomes" id="UP000000235">
    <property type="component" value="Chromosome"/>
</dbReference>
<evidence type="ECO:0000259" key="14">
    <source>
        <dbReference type="PROSITE" id="PS51196"/>
    </source>
</evidence>
<evidence type="ECO:0000256" key="4">
    <source>
        <dbReference type="ARBA" id="ARBA00022475"/>
    </source>
</evidence>
<feature type="domain" description="SecA family profile" evidence="14">
    <location>
        <begin position="80"/>
        <end position="645"/>
    </location>
</feature>
<evidence type="ECO:0000256" key="7">
    <source>
        <dbReference type="ARBA" id="ARBA00022927"/>
    </source>
</evidence>
<dbReference type="EC" id="7.4.2.8" evidence="11"/>
<dbReference type="GO" id="GO:0005524">
    <property type="term" value="F:ATP binding"/>
    <property type="evidence" value="ECO:0007669"/>
    <property type="project" value="UniProtKB-UniRule"/>
</dbReference>
<dbReference type="InterPro" id="IPR011130">
    <property type="entry name" value="SecA_preprotein_X-link_dom"/>
</dbReference>
<dbReference type="STRING" id="369723.Strop_2144"/>
<accession>A4X6U5</accession>
<dbReference type="GO" id="GO:0043952">
    <property type="term" value="P:protein transport by the Sec complex"/>
    <property type="evidence" value="ECO:0007669"/>
    <property type="project" value="UniProtKB-ARBA"/>
</dbReference>
<keyword evidence="11" id="KW-0963">Cytoplasm</keyword>
<comment type="function">
    <text evidence="11">Part of the Sec protein translocase complex. Interacts with the SecYEG preprotein conducting channel. Has a central role in coupling the hydrolysis of ATP to the transfer of proteins into and across the cell membrane, serving as an ATP-driven molecular motor driving the stepwise translocation of polypeptide chains across the membrane.</text>
</comment>
<evidence type="ECO:0000259" key="13">
    <source>
        <dbReference type="PROSITE" id="PS51192"/>
    </source>
</evidence>
<dbReference type="Pfam" id="PF07517">
    <property type="entry name" value="SecA_DEAD"/>
    <property type="match status" value="1"/>
</dbReference>
<dbReference type="Pfam" id="PF21090">
    <property type="entry name" value="P-loop_SecA"/>
    <property type="match status" value="1"/>
</dbReference>
<keyword evidence="4 11" id="KW-1003">Cell membrane</keyword>
<dbReference type="AlphaFoldDB" id="A4X6U5"/>
<keyword evidence="3 11" id="KW-0813">Transport</keyword>
<name>A4X6U5_SALTO</name>
<dbReference type="CDD" id="cd17928">
    <property type="entry name" value="DEXDc_SecA"/>
    <property type="match status" value="1"/>
</dbReference>
<keyword evidence="8 11" id="KW-1278">Translocase</keyword>
<dbReference type="PROSITE" id="PS51192">
    <property type="entry name" value="HELICASE_ATP_BIND_1"/>
    <property type="match status" value="1"/>
</dbReference>
<evidence type="ECO:0000256" key="1">
    <source>
        <dbReference type="ARBA" id="ARBA00004170"/>
    </source>
</evidence>
<dbReference type="GO" id="GO:0005829">
    <property type="term" value="C:cytosol"/>
    <property type="evidence" value="ECO:0007669"/>
    <property type="project" value="TreeGrafter"/>
</dbReference>
<sequence>MATRPSDHETRREGLFRLERYFRSPGRSVSCSPPWVDLVALRRSVTGGARRRRRGPGGPLEDRSGRVPLPLMGVSQRLKSRFRRFLQRPGTTVDLAPLEKLLPAIESRMEELQALDDVELTEAAGRAEGYAEICAVGREAARRGLDQRPYDVQLLGAMALLSGKVAEMATGEGKTLTATVAAYGHVRLGNGPVHVLTVNDYLARRDAQWMKPVYDLLGLTVGWVNEGSTPEQRRAAYACDVTYVSVSEAGFDYLRDQLVTDTEDRAQPALRTAIVDEADSILIDEARVPMVLAGAVPGEQDPVHTAAALMRGLREDRHYTVAEDGRSVAFTTDGLSAVEARLGIDLYDEAQVAQLSAVNVALHAHALLHRDVDYIVRDGTVELIDEMRGRVAQRRRWPDGLQAAVEAKEGLDATAEGEVLGTIAVQAYIGLYPTVCGMTATAVLVGEQLREFFDLEVAVVPPNTPCVREDEPDRIYATQAEKEEALIDEIRRNHERGRPVLVGTLDVKESESLAAGLDAADVPCIVLNAKNDDEEAAIIAEAGANGAVTVSTQMAGRGVDIRLGGSDQTDQDRVAELGGLYVIGSGRHDSRRVDDQLRGRAGRQGDPGGSVFFVSLQDDLVVRHAGDTVPPSPRMNADGLVTDPQVQYAVEHAQRVAEGVNHEIHRNTWRYSVVVEQQRKALAERRERLLTSDVAALMLLDKVSDQAGEMDEDLLARAARSIALFHLDRLWAEHLAELSEVREGVHLRALGRLDPLDEFHRAAVPSFNELVPEIERRTIETFTETEFDEDWEPDEARLVRPSATWTYLVHDNPFGSELDRLIASVGRRLSSGSR</sequence>
<keyword evidence="10 11" id="KW-0472">Membrane</keyword>
<dbReference type="GO" id="GO:0008564">
    <property type="term" value="F:protein-exporting ATPase activity"/>
    <property type="evidence" value="ECO:0007669"/>
    <property type="project" value="UniProtKB-EC"/>
</dbReference>
<evidence type="ECO:0000256" key="3">
    <source>
        <dbReference type="ARBA" id="ARBA00022448"/>
    </source>
</evidence>
<dbReference type="InterPro" id="IPR020937">
    <property type="entry name" value="SecA_CS"/>
</dbReference>
<dbReference type="InterPro" id="IPR026389">
    <property type="entry name" value="SecA_Actinobact-type"/>
</dbReference>
<comment type="similarity">
    <text evidence="2 11">Belongs to the SecA family.</text>
</comment>
<dbReference type="Gene3D" id="3.90.1440.10">
    <property type="entry name" value="SecA, preprotein cross-linking domain"/>
    <property type="match status" value="1"/>
</dbReference>
<evidence type="ECO:0000313" key="16">
    <source>
        <dbReference type="Proteomes" id="UP000000235"/>
    </source>
</evidence>
<keyword evidence="6 11" id="KW-0067">ATP-binding</keyword>
<dbReference type="InterPro" id="IPR000185">
    <property type="entry name" value="SecA"/>
</dbReference>
<evidence type="ECO:0000256" key="9">
    <source>
        <dbReference type="ARBA" id="ARBA00023010"/>
    </source>
</evidence>
<evidence type="ECO:0000256" key="11">
    <source>
        <dbReference type="HAMAP-Rule" id="MF_01382"/>
    </source>
</evidence>
<dbReference type="SUPFAM" id="SSF81767">
    <property type="entry name" value="Pre-protein crosslinking domain of SecA"/>
    <property type="match status" value="1"/>
</dbReference>
<evidence type="ECO:0000256" key="6">
    <source>
        <dbReference type="ARBA" id="ARBA00022840"/>
    </source>
</evidence>
<dbReference type="NCBIfam" id="TIGR04221">
    <property type="entry name" value="SecA2_Mycobac"/>
    <property type="match status" value="1"/>
</dbReference>
<dbReference type="PANTHER" id="PTHR30612:SF0">
    <property type="entry name" value="CHLOROPLAST PROTEIN-TRANSPORTING ATPASE"/>
    <property type="match status" value="1"/>
</dbReference>
<evidence type="ECO:0000256" key="2">
    <source>
        <dbReference type="ARBA" id="ARBA00007650"/>
    </source>
</evidence>
<dbReference type="SUPFAM" id="SSF52540">
    <property type="entry name" value="P-loop containing nucleoside triphosphate hydrolases"/>
    <property type="match status" value="2"/>
</dbReference>
<dbReference type="FunFam" id="3.40.50.300:FF:000113">
    <property type="entry name" value="Preprotein translocase subunit SecA"/>
    <property type="match status" value="1"/>
</dbReference>
<proteinExistence type="inferred from homology"/>
<dbReference type="InterPro" id="IPR014018">
    <property type="entry name" value="SecA_motor_DEAD"/>
</dbReference>
<dbReference type="HAMAP" id="MF_01382">
    <property type="entry name" value="SecA"/>
    <property type="match status" value="1"/>
</dbReference>
<evidence type="ECO:0000256" key="8">
    <source>
        <dbReference type="ARBA" id="ARBA00022967"/>
    </source>
</evidence>
<dbReference type="GO" id="GO:0005886">
    <property type="term" value="C:plasma membrane"/>
    <property type="evidence" value="ECO:0007669"/>
    <property type="project" value="UniProtKB-SubCell"/>
</dbReference>
<dbReference type="eggNOG" id="COG0653">
    <property type="taxonomic scope" value="Bacteria"/>
</dbReference>
<evidence type="ECO:0000256" key="5">
    <source>
        <dbReference type="ARBA" id="ARBA00022741"/>
    </source>
</evidence>
<comment type="subunit">
    <text evidence="11">Monomer and homodimer. Part of the essential Sec protein translocation apparatus which comprises SecA, SecYEG and auxiliary proteins SecDF. Other proteins may also be involved.</text>
</comment>
<gene>
    <name evidence="11" type="primary">secA</name>
    <name evidence="15" type="ordered locus">Strop_2144</name>
</gene>
<dbReference type="GO" id="GO:0017038">
    <property type="term" value="P:protein import"/>
    <property type="evidence" value="ECO:0007669"/>
    <property type="project" value="InterPro"/>
</dbReference>
<feature type="region of interest" description="Disordered" evidence="12">
    <location>
        <begin position="47"/>
        <end position="67"/>
    </location>
</feature>
<keyword evidence="5 11" id="KW-0547">Nucleotide-binding</keyword>
<dbReference type="PROSITE" id="PS01312">
    <property type="entry name" value="SECA"/>
    <property type="match status" value="1"/>
</dbReference>
<dbReference type="InterPro" id="IPR014001">
    <property type="entry name" value="Helicase_ATP-bd"/>
</dbReference>
<dbReference type="InterPro" id="IPR036266">
    <property type="entry name" value="SecA_Wing/Scaffold_sf"/>
</dbReference>
<dbReference type="InterPro" id="IPR011115">
    <property type="entry name" value="SecA_DEAD"/>
</dbReference>
<dbReference type="SUPFAM" id="SSF81886">
    <property type="entry name" value="Helical scaffold and wing domains of SecA"/>
    <property type="match status" value="1"/>
</dbReference>
<feature type="domain" description="Helicase ATP-binding" evidence="13">
    <location>
        <begin position="155"/>
        <end position="315"/>
    </location>
</feature>
<dbReference type="KEGG" id="stp:Strop_2144"/>
<feature type="binding site" evidence="11">
    <location>
        <begin position="171"/>
        <end position="175"/>
    </location>
    <ligand>
        <name>ATP</name>
        <dbReference type="ChEBI" id="CHEBI:30616"/>
    </ligand>
</feature>
<dbReference type="GO" id="GO:0006605">
    <property type="term" value="P:protein targeting"/>
    <property type="evidence" value="ECO:0007669"/>
    <property type="project" value="UniProtKB-UniRule"/>
</dbReference>
<dbReference type="Pfam" id="PF01043">
    <property type="entry name" value="SecA_PP_bind"/>
    <property type="match status" value="1"/>
</dbReference>
<reference evidence="16" key="1">
    <citation type="journal article" date="2007" name="Proc. Natl. Acad. Sci. U.S.A.">
        <title>Genome sequencing reveals complex secondary metabolome in the marine actinomycete Salinispora tropica.</title>
        <authorList>
            <person name="Udwary D.W."/>
            <person name="Zeigler L."/>
            <person name="Asolkar R.N."/>
            <person name="Singan V."/>
            <person name="Lapidus A."/>
            <person name="Fenical W."/>
            <person name="Jensen P.R."/>
            <person name="Moore B.S."/>
        </authorList>
    </citation>
    <scope>NUCLEOTIDE SEQUENCE [LARGE SCALE GENOMIC DNA]</scope>
    <source>
        <strain evidence="16">ATCC BAA-916 / DSM 44818 / CNB-440</strain>
    </source>
</reference>
<keyword evidence="16" id="KW-1185">Reference proteome</keyword>
<dbReference type="EMBL" id="CP000667">
    <property type="protein sequence ID" value="ABP54595.1"/>
    <property type="molecule type" value="Genomic_DNA"/>
</dbReference>
<dbReference type="SMART" id="SM00958">
    <property type="entry name" value="SecA_PP_bind"/>
    <property type="match status" value="1"/>
</dbReference>
<dbReference type="GO" id="GO:0031522">
    <property type="term" value="C:cell envelope Sec protein transport complex"/>
    <property type="evidence" value="ECO:0007669"/>
    <property type="project" value="TreeGrafter"/>
</dbReference>
<dbReference type="SMART" id="SM00957">
    <property type="entry name" value="SecA_DEAD"/>
    <property type="match status" value="1"/>
</dbReference>
<dbReference type="Pfam" id="PF07516">
    <property type="entry name" value="SecA_SW"/>
    <property type="match status" value="1"/>
</dbReference>
<comment type="subcellular location">
    <subcellularLocation>
        <location evidence="11">Cell membrane</location>
        <topology evidence="11">Peripheral membrane protein</topology>
        <orientation evidence="11">Cytoplasmic side</orientation>
    </subcellularLocation>
    <subcellularLocation>
        <location evidence="11">Cytoplasm</location>
    </subcellularLocation>
    <subcellularLocation>
        <location evidence="1">Membrane</location>
        <topology evidence="1">Peripheral membrane protein</topology>
    </subcellularLocation>
    <text evidence="11">Distribution is 50-50.</text>
</comment>
<dbReference type="PRINTS" id="PR00906">
    <property type="entry name" value="SECA"/>
</dbReference>
<keyword evidence="7 11" id="KW-0653">Protein transport</keyword>
<dbReference type="InterPro" id="IPR011116">
    <property type="entry name" value="SecA_Wing/Scaffold"/>
</dbReference>
<dbReference type="Gene3D" id="1.10.3060.10">
    <property type="entry name" value="Helical scaffold and wing domains of SecA"/>
    <property type="match status" value="1"/>
</dbReference>
<dbReference type="GO" id="GO:0065002">
    <property type="term" value="P:intracellular protein transmembrane transport"/>
    <property type="evidence" value="ECO:0007669"/>
    <property type="project" value="UniProtKB-UniRule"/>
</dbReference>
<dbReference type="HOGENOM" id="CLU_005314_3_2_11"/>
<dbReference type="InterPro" id="IPR044722">
    <property type="entry name" value="SecA_SF2_C"/>
</dbReference>
<evidence type="ECO:0000313" key="15">
    <source>
        <dbReference type="EMBL" id="ABP54595.1"/>
    </source>
</evidence>
<protein>
    <recommendedName>
        <fullName evidence="11">Protein translocase subunit SecA</fullName>
        <ecNumber evidence="11">7.4.2.8</ecNumber>
    </recommendedName>
</protein>
<dbReference type="CDD" id="cd18803">
    <property type="entry name" value="SF2_C_secA"/>
    <property type="match status" value="1"/>
</dbReference>